<comment type="cofactor">
    <cofactor evidence="1">
        <name>Mg(2+)</name>
        <dbReference type="ChEBI" id="CHEBI:18420"/>
    </cofactor>
</comment>
<dbReference type="Gene3D" id="3.30.420.40">
    <property type="match status" value="2"/>
</dbReference>
<comment type="similarity">
    <text evidence="2">Belongs to the ROK (NagC/XylR) family.</text>
</comment>
<dbReference type="EC" id="2.7.1.4" evidence="6"/>
<reference evidence="9" key="1">
    <citation type="journal article" date="2019" name="Int. J. Syst. Evol. Microbiol.">
        <title>The Global Catalogue of Microorganisms (GCM) 10K type strain sequencing project: providing services to taxonomists for standard genome sequencing and annotation.</title>
        <authorList>
            <consortium name="The Broad Institute Genomics Platform"/>
            <consortium name="The Broad Institute Genome Sequencing Center for Infectious Disease"/>
            <person name="Wu L."/>
            <person name="Ma J."/>
        </authorList>
    </citation>
    <scope>NUCLEOTIDE SEQUENCE [LARGE SCALE GENOMIC DNA]</scope>
    <source>
        <strain evidence="9">CCUG 54950</strain>
    </source>
</reference>
<dbReference type="RefSeq" id="WP_347323501.1">
    <property type="nucleotide sequence ID" value="NZ_JBCGUH010000001.1"/>
</dbReference>
<evidence type="ECO:0000256" key="6">
    <source>
        <dbReference type="ARBA" id="ARBA00038887"/>
    </source>
</evidence>
<comment type="catalytic activity">
    <reaction evidence="7">
        <text>D-fructose + ATP = D-fructose 6-phosphate + ADP + H(+)</text>
        <dbReference type="Rhea" id="RHEA:16125"/>
        <dbReference type="ChEBI" id="CHEBI:15378"/>
        <dbReference type="ChEBI" id="CHEBI:30616"/>
        <dbReference type="ChEBI" id="CHEBI:37721"/>
        <dbReference type="ChEBI" id="CHEBI:61527"/>
        <dbReference type="ChEBI" id="CHEBI:456216"/>
        <dbReference type="EC" id="2.7.1.4"/>
    </reaction>
</comment>
<gene>
    <name evidence="8" type="ORF">ACFSC9_11535</name>
</gene>
<dbReference type="InterPro" id="IPR051804">
    <property type="entry name" value="Carb_Metab_Reg_Kinase/Isom"/>
</dbReference>
<organism evidence="8 9">
    <name type="scientific">Paenibacillus wenxiniae</name>
    <dbReference type="NCBI Taxonomy" id="1636843"/>
    <lineage>
        <taxon>Bacteria</taxon>
        <taxon>Bacillati</taxon>
        <taxon>Bacillota</taxon>
        <taxon>Bacilli</taxon>
        <taxon>Bacillales</taxon>
        <taxon>Paenibacillaceae</taxon>
        <taxon>Paenibacillus</taxon>
    </lineage>
</organism>
<dbReference type="SUPFAM" id="SSF53067">
    <property type="entry name" value="Actin-like ATPase domain"/>
    <property type="match status" value="1"/>
</dbReference>
<dbReference type="PROSITE" id="PS01125">
    <property type="entry name" value="ROK"/>
    <property type="match status" value="1"/>
</dbReference>
<proteinExistence type="inferred from homology"/>
<evidence type="ECO:0000256" key="1">
    <source>
        <dbReference type="ARBA" id="ARBA00001946"/>
    </source>
</evidence>
<dbReference type="Proteomes" id="UP001597233">
    <property type="component" value="Unassembled WGS sequence"/>
</dbReference>
<evidence type="ECO:0000313" key="8">
    <source>
        <dbReference type="EMBL" id="MFD1886155.1"/>
    </source>
</evidence>
<evidence type="ECO:0000313" key="9">
    <source>
        <dbReference type="Proteomes" id="UP001597233"/>
    </source>
</evidence>
<evidence type="ECO:0000256" key="7">
    <source>
        <dbReference type="ARBA" id="ARBA00048451"/>
    </source>
</evidence>
<dbReference type="InterPro" id="IPR049874">
    <property type="entry name" value="ROK_cs"/>
</dbReference>
<dbReference type="Pfam" id="PF00480">
    <property type="entry name" value="ROK"/>
    <property type="match status" value="1"/>
</dbReference>
<evidence type="ECO:0000256" key="2">
    <source>
        <dbReference type="ARBA" id="ARBA00006479"/>
    </source>
</evidence>
<accession>A0ABW4RK14</accession>
<sequence length="299" mass="32213">MRKLGAIEAGGTKFVCGIGTEDGQILERASFPTETPEITMKNVVSFFEGKDIAAMGIGSFGPIDPIVGSPTYGYITTTPKPHWGQFDLVGHMKQHFSVPMSFDTDVNGAALGEYTWGAARGLDSCMYITVGTGIGAGAVVDGKMLHGLSHPEMGHILVRRHPEDTFEGFCPYHGDCLEGMAAGPAIEKRWNMKGSELTPDHPAWEMEAYYLAQALMNYVLILSPQKIIMGGGVMKQEQLFPLIRTKLSELLNGYVQHPSLSQNLDQYVVYPELGDNAGLCGAIALAKLALEGEEGATIG</sequence>
<dbReference type="InterPro" id="IPR043129">
    <property type="entry name" value="ATPase_NBD"/>
</dbReference>
<evidence type="ECO:0000256" key="4">
    <source>
        <dbReference type="ARBA" id="ARBA00022833"/>
    </source>
</evidence>
<evidence type="ECO:0000256" key="3">
    <source>
        <dbReference type="ARBA" id="ARBA00022723"/>
    </source>
</evidence>
<dbReference type="EMBL" id="JBHUEH010000014">
    <property type="protein sequence ID" value="MFD1886155.1"/>
    <property type="molecule type" value="Genomic_DNA"/>
</dbReference>
<name>A0ABW4RK14_9BACL</name>
<keyword evidence="3" id="KW-0479">Metal-binding</keyword>
<keyword evidence="4" id="KW-0862">Zinc</keyword>
<comment type="caution">
    <text evidence="8">The sequence shown here is derived from an EMBL/GenBank/DDBJ whole genome shotgun (WGS) entry which is preliminary data.</text>
</comment>
<dbReference type="CDD" id="cd24067">
    <property type="entry name" value="ASKHA_NBD_ROK_BsFRK-like"/>
    <property type="match status" value="1"/>
</dbReference>
<dbReference type="PANTHER" id="PTHR42742:SF3">
    <property type="entry name" value="FRUCTOKINASE"/>
    <property type="match status" value="1"/>
</dbReference>
<protein>
    <recommendedName>
        <fullName evidence="6">fructokinase</fullName>
        <ecNumber evidence="6">2.7.1.4</ecNumber>
    </recommendedName>
</protein>
<keyword evidence="9" id="KW-1185">Reference proteome</keyword>
<evidence type="ECO:0000256" key="5">
    <source>
        <dbReference type="ARBA" id="ARBA00022842"/>
    </source>
</evidence>
<dbReference type="PANTHER" id="PTHR42742">
    <property type="entry name" value="TRANSCRIPTIONAL REPRESSOR MPRA"/>
    <property type="match status" value="1"/>
</dbReference>
<dbReference type="InterPro" id="IPR000600">
    <property type="entry name" value="ROK"/>
</dbReference>
<keyword evidence="5" id="KW-0460">Magnesium</keyword>